<feature type="domain" description="DJ-1/PfpI" evidence="1">
    <location>
        <begin position="5"/>
        <end position="167"/>
    </location>
</feature>
<organism evidence="2 3">
    <name type="scientific">Candidatus Lokiarchaeum ossiferum</name>
    <dbReference type="NCBI Taxonomy" id="2951803"/>
    <lineage>
        <taxon>Archaea</taxon>
        <taxon>Promethearchaeati</taxon>
        <taxon>Promethearchaeota</taxon>
        <taxon>Promethearchaeia</taxon>
        <taxon>Promethearchaeales</taxon>
        <taxon>Promethearchaeaceae</taxon>
        <taxon>Candidatus Lokiarchaeum</taxon>
    </lineage>
</organism>
<gene>
    <name evidence="2" type="ORF">NEF87_001358</name>
</gene>
<name>A0ABY6HNH5_9ARCH</name>
<evidence type="ECO:0000313" key="3">
    <source>
        <dbReference type="Proteomes" id="UP001208689"/>
    </source>
</evidence>
<dbReference type="Gene3D" id="3.40.50.880">
    <property type="match status" value="1"/>
</dbReference>
<accession>A0ABY6HNH5</accession>
<evidence type="ECO:0000313" key="2">
    <source>
        <dbReference type="EMBL" id="UYP45073.1"/>
    </source>
</evidence>
<dbReference type="InterPro" id="IPR002818">
    <property type="entry name" value="DJ-1/PfpI"/>
</dbReference>
<dbReference type="PANTHER" id="PTHR48094">
    <property type="entry name" value="PROTEIN/NUCLEIC ACID DEGLYCASE DJ-1-RELATED"/>
    <property type="match status" value="1"/>
</dbReference>
<dbReference type="SUPFAM" id="SSF52317">
    <property type="entry name" value="Class I glutamine amidotransferase-like"/>
    <property type="match status" value="1"/>
</dbReference>
<dbReference type="Pfam" id="PF01965">
    <property type="entry name" value="DJ-1_PfpI"/>
    <property type="match status" value="1"/>
</dbReference>
<keyword evidence="3" id="KW-1185">Reference proteome</keyword>
<evidence type="ECO:0000259" key="1">
    <source>
        <dbReference type="Pfam" id="PF01965"/>
    </source>
</evidence>
<sequence length="191" mass="21827">MEKRNIYVLLYDRFADFEIVLATLLLKRENLVYFGFNKLEFESETKLKVKADKLLSELNPDLCDLFIIPGGEPKLLIKDPEQREYVKALNHILTTLNQKKKKIAAICGGPTFLANSGILDGKKCTGSIQEDEKVFFKNTLFEEVDLIRDGNILTAQGQAFTDFAIEVGKLINFFEKEEDATDTLKWVKNIK</sequence>
<reference evidence="2" key="1">
    <citation type="submission" date="2022-09" db="EMBL/GenBank/DDBJ databases">
        <title>Actin cytoskeleton and complex cell architecture in an #Asgard archaeon.</title>
        <authorList>
            <person name="Ponce Toledo R.I."/>
            <person name="Schleper C."/>
            <person name="Rodrigues Oliveira T."/>
            <person name="Wollweber F."/>
            <person name="Xu J."/>
            <person name="Rittmann S."/>
            <person name="Klingl A."/>
            <person name="Pilhofer M."/>
        </authorList>
    </citation>
    <scope>NUCLEOTIDE SEQUENCE</scope>
    <source>
        <strain evidence="2">B-35</strain>
    </source>
</reference>
<dbReference type="PANTHER" id="PTHR48094:SF12">
    <property type="entry name" value="PARKINSON DISEASE PROTEIN 7 HOMOLOG"/>
    <property type="match status" value="1"/>
</dbReference>
<dbReference type="InterPro" id="IPR050325">
    <property type="entry name" value="Prot/Nucl_acid_deglycase"/>
</dbReference>
<dbReference type="Proteomes" id="UP001208689">
    <property type="component" value="Chromosome"/>
</dbReference>
<proteinExistence type="predicted"/>
<dbReference type="EMBL" id="CP104013">
    <property type="protein sequence ID" value="UYP45073.1"/>
    <property type="molecule type" value="Genomic_DNA"/>
</dbReference>
<dbReference type="InterPro" id="IPR029062">
    <property type="entry name" value="Class_I_gatase-like"/>
</dbReference>
<protein>
    <recommendedName>
        <fullName evidence="1">DJ-1/PfpI domain-containing protein</fullName>
    </recommendedName>
</protein>